<proteinExistence type="predicted"/>
<name>A0ABN0VAL3_9ACTN</name>
<protein>
    <recommendedName>
        <fullName evidence="5">Integral membrane protein</fullName>
    </recommendedName>
</protein>
<feature type="transmembrane region" description="Helical" evidence="2">
    <location>
        <begin position="112"/>
        <end position="139"/>
    </location>
</feature>
<sequence length="313" mass="34456">MEIEKRQTVPAGDGCLAGVVRVPVKVVAVLLVLPVRVVWDLVAACARGLGRHVLAPLGNGLGWGLVRLWRYLLKPLVLVVFYWPWVGTWRYLVAPAGAALYRYGLRPLGMGVAWVALAVGRYVLAPVGAGLGWVLRDLVAPPLAWLYRRVLTPLGHGVRWLVRGARLLVFVWPWVGLWRYAVLPLGRGAAWVAVHVLAPPVVFLVRHVLAPAWHLAGRITRALGRGLRWLWRGCVARPLAWVHRQVAAPVGHALRQVWRTSRAAVREARAEVRRVLFGGPAREPARSRARTLGSTTAADAAPAPEISLPHRRG</sequence>
<feature type="transmembrane region" description="Helical" evidence="2">
    <location>
        <begin position="71"/>
        <end position="92"/>
    </location>
</feature>
<dbReference type="EMBL" id="BAAABV010000014">
    <property type="protein sequence ID" value="GAA0283077.1"/>
    <property type="molecule type" value="Genomic_DNA"/>
</dbReference>
<keyword evidence="2" id="KW-0812">Transmembrane</keyword>
<dbReference type="RefSeq" id="WP_344156159.1">
    <property type="nucleotide sequence ID" value="NZ_BAAABV010000014.1"/>
</dbReference>
<organism evidence="3 4">
    <name type="scientific">Streptomyces polychromogenes</name>
    <dbReference type="NCBI Taxonomy" id="67342"/>
    <lineage>
        <taxon>Bacteria</taxon>
        <taxon>Bacillati</taxon>
        <taxon>Actinomycetota</taxon>
        <taxon>Actinomycetes</taxon>
        <taxon>Kitasatosporales</taxon>
        <taxon>Streptomycetaceae</taxon>
        <taxon>Streptomyces</taxon>
    </lineage>
</organism>
<evidence type="ECO:0000313" key="4">
    <source>
        <dbReference type="Proteomes" id="UP001501867"/>
    </source>
</evidence>
<evidence type="ECO:0000256" key="1">
    <source>
        <dbReference type="SAM" id="MobiDB-lite"/>
    </source>
</evidence>
<evidence type="ECO:0008006" key="5">
    <source>
        <dbReference type="Google" id="ProtNLM"/>
    </source>
</evidence>
<keyword evidence="2" id="KW-1133">Transmembrane helix</keyword>
<keyword evidence="2" id="KW-0472">Membrane</keyword>
<keyword evidence="4" id="KW-1185">Reference proteome</keyword>
<dbReference type="Proteomes" id="UP001501867">
    <property type="component" value="Unassembled WGS sequence"/>
</dbReference>
<reference evidence="3 4" key="1">
    <citation type="journal article" date="2019" name="Int. J. Syst. Evol. Microbiol.">
        <title>The Global Catalogue of Microorganisms (GCM) 10K type strain sequencing project: providing services to taxonomists for standard genome sequencing and annotation.</title>
        <authorList>
            <consortium name="The Broad Institute Genomics Platform"/>
            <consortium name="The Broad Institute Genome Sequencing Center for Infectious Disease"/>
            <person name="Wu L."/>
            <person name="Ma J."/>
        </authorList>
    </citation>
    <scope>NUCLEOTIDE SEQUENCE [LARGE SCALE GENOMIC DNA]</scope>
    <source>
        <strain evidence="3 4">JCM 4505</strain>
    </source>
</reference>
<gene>
    <name evidence="3" type="ORF">GCM10010302_21210</name>
</gene>
<comment type="caution">
    <text evidence="3">The sequence shown here is derived from an EMBL/GenBank/DDBJ whole genome shotgun (WGS) entry which is preliminary data.</text>
</comment>
<accession>A0ABN0VAL3</accession>
<evidence type="ECO:0000256" key="2">
    <source>
        <dbReference type="SAM" id="Phobius"/>
    </source>
</evidence>
<feature type="transmembrane region" description="Helical" evidence="2">
    <location>
        <begin position="188"/>
        <end position="209"/>
    </location>
</feature>
<evidence type="ECO:0000313" key="3">
    <source>
        <dbReference type="EMBL" id="GAA0283077.1"/>
    </source>
</evidence>
<feature type="region of interest" description="Disordered" evidence="1">
    <location>
        <begin position="284"/>
        <end position="313"/>
    </location>
</feature>
<feature type="transmembrane region" description="Helical" evidence="2">
    <location>
        <begin position="160"/>
        <end position="182"/>
    </location>
</feature>